<evidence type="ECO:0000313" key="2">
    <source>
        <dbReference type="EMBL" id="ERJ13389.1"/>
    </source>
</evidence>
<dbReference type="STRING" id="1033810.HLPCO_000040"/>
<dbReference type="Proteomes" id="UP000005707">
    <property type="component" value="Unassembled WGS sequence"/>
</dbReference>
<dbReference type="EC" id="1.8.1.9" evidence="2"/>
<organism evidence="2 3">
    <name type="scientific">Haloplasma contractile SSD-17B</name>
    <dbReference type="NCBI Taxonomy" id="1033810"/>
    <lineage>
        <taxon>Bacteria</taxon>
        <taxon>Bacillati</taxon>
        <taxon>Mycoplasmatota</taxon>
        <taxon>Mollicutes</taxon>
        <taxon>Haloplasmatales</taxon>
        <taxon>Haloplasmataceae</taxon>
        <taxon>Haloplasma</taxon>
    </lineage>
</organism>
<dbReference type="GO" id="GO:0004791">
    <property type="term" value="F:thioredoxin-disulfide reductase (NADPH) activity"/>
    <property type="evidence" value="ECO:0007669"/>
    <property type="project" value="UniProtKB-EC"/>
</dbReference>
<evidence type="ECO:0000313" key="3">
    <source>
        <dbReference type="Proteomes" id="UP000005707"/>
    </source>
</evidence>
<dbReference type="InParanoid" id="U2FQU9"/>
<dbReference type="GO" id="GO:0003723">
    <property type="term" value="F:RNA binding"/>
    <property type="evidence" value="ECO:0007669"/>
    <property type="project" value="InterPro"/>
</dbReference>
<dbReference type="GO" id="GO:0004826">
    <property type="term" value="F:phenylalanine-tRNA ligase activity"/>
    <property type="evidence" value="ECO:0007669"/>
    <property type="project" value="InterPro"/>
</dbReference>
<dbReference type="InterPro" id="IPR020825">
    <property type="entry name" value="Phe-tRNA_synthase-like_B3/B4"/>
</dbReference>
<dbReference type="eggNOG" id="COG3382">
    <property type="taxonomic scope" value="Bacteria"/>
</dbReference>
<dbReference type="InterPro" id="IPR005146">
    <property type="entry name" value="B3/B4_tRNA-bd"/>
</dbReference>
<keyword evidence="2" id="KW-0560">Oxidoreductase</keyword>
<keyword evidence="3" id="KW-1185">Reference proteome</keyword>
<dbReference type="PANTHER" id="PTHR39209">
    <property type="match status" value="1"/>
</dbReference>
<dbReference type="PANTHER" id="PTHR39209:SF2">
    <property type="entry name" value="CYTOPLASMIC PROTEIN"/>
    <property type="match status" value="1"/>
</dbReference>
<dbReference type="SUPFAM" id="SSF56037">
    <property type="entry name" value="PheT/TilS domain"/>
    <property type="match status" value="1"/>
</dbReference>
<sequence>MQTVVISDALKEQLPEFMLAVCQFKADVFRNEELSGYIKELEQSINLKYELKDVLTIPKIKAARDGYKTLGKDPSRYRLACESLLRRIVKGNPLYRINNVVDIGNILSIKTNRSVAVLDHDQIKGDVLIRIGTDEIYEGIGRGRINIEHIPTYSDEIGAFGTPTSDTPRTMITDDTNHILLFIISFNGKKDLEQDINLCFELYKQFANAKEFNYYIVE</sequence>
<reference evidence="2 3" key="1">
    <citation type="journal article" date="2011" name="J. Bacteriol.">
        <title>Genome sequence of Haloplasma contractile, an unusual contractile bacterium from a deep-sea anoxic brine lake.</title>
        <authorList>
            <person name="Antunes A."/>
            <person name="Alam I."/>
            <person name="El Dorry H."/>
            <person name="Siam R."/>
            <person name="Robertson A."/>
            <person name="Bajic V.B."/>
            <person name="Stingl U."/>
        </authorList>
    </citation>
    <scope>NUCLEOTIDE SEQUENCE [LARGE SCALE GENOMIC DNA]</scope>
    <source>
        <strain evidence="2 3">SSD-17B</strain>
    </source>
</reference>
<accession>U2FQU9</accession>
<reference evidence="2 3" key="2">
    <citation type="journal article" date="2013" name="PLoS ONE">
        <title>INDIGO - INtegrated Data Warehouse of MIcrobial GenOmes with Examples from the Red Sea Extremophiles.</title>
        <authorList>
            <person name="Alam I."/>
            <person name="Antunes A."/>
            <person name="Kamau A.A."/>
            <person name="Ba Alawi W."/>
            <person name="Kalkatawi M."/>
            <person name="Stingl U."/>
            <person name="Bajic V.B."/>
        </authorList>
    </citation>
    <scope>NUCLEOTIDE SEQUENCE [LARGE SCALE GENOMIC DNA]</scope>
    <source>
        <strain evidence="2 3">SSD-17B</strain>
    </source>
</reference>
<feature type="domain" description="B3/B4 tRNA-binding" evidence="1">
    <location>
        <begin position="62"/>
        <end position="208"/>
    </location>
</feature>
<dbReference type="Pfam" id="PF03483">
    <property type="entry name" value="B3_4"/>
    <property type="match status" value="1"/>
</dbReference>
<proteinExistence type="predicted"/>
<dbReference type="AlphaFoldDB" id="U2FQU9"/>
<dbReference type="SMART" id="SM00873">
    <property type="entry name" value="B3_4"/>
    <property type="match status" value="1"/>
</dbReference>
<protein>
    <submittedName>
        <fullName evidence="2">Phosphoenolpyruvate synthase protein</fullName>
        <ecNumber evidence="2">1.8.1.9</ecNumber>
    </submittedName>
</protein>
<name>U2FQU9_9MOLU</name>
<dbReference type="Gene3D" id="3.50.40.10">
    <property type="entry name" value="Phenylalanyl-trna Synthetase, Chain B, domain 3"/>
    <property type="match status" value="1"/>
</dbReference>
<comment type="caution">
    <text evidence="2">The sequence shown here is derived from an EMBL/GenBank/DDBJ whole genome shotgun (WGS) entry which is preliminary data.</text>
</comment>
<evidence type="ECO:0000259" key="1">
    <source>
        <dbReference type="SMART" id="SM00873"/>
    </source>
</evidence>
<dbReference type="EMBL" id="AFNU02000001">
    <property type="protein sequence ID" value="ERJ13389.1"/>
    <property type="molecule type" value="Genomic_DNA"/>
</dbReference>
<dbReference type="RefSeq" id="WP_008826504.1">
    <property type="nucleotide sequence ID" value="NZ_AFNU02000001.1"/>
</dbReference>
<gene>
    <name evidence="2" type="ORF">HLPCO_000040</name>
</gene>